<keyword evidence="2" id="KW-1185">Reference proteome</keyword>
<reference evidence="1 2" key="1">
    <citation type="journal article" date="2020" name="Front. Microbiol.">
        <title>Single-cell genomics of novel Actinobacteria with the Wood-Ljungdahl pathway discovered in a serpentinizing system.</title>
        <authorList>
            <person name="Merino N."/>
            <person name="Kawai M."/>
            <person name="Boyd E.S."/>
            <person name="Colman D.R."/>
            <person name="McGlynn S.E."/>
            <person name="Nealson K.H."/>
            <person name="Kurokawa K."/>
            <person name="Hongoh Y."/>
        </authorList>
    </citation>
    <scope>NUCLEOTIDE SEQUENCE [LARGE SCALE GENOMIC DNA]</scope>
    <source>
        <strain evidence="1 2">S33</strain>
    </source>
</reference>
<dbReference type="RefSeq" id="WP_219855700.1">
    <property type="nucleotide sequence ID" value="NZ_BLRY01000195.1"/>
</dbReference>
<name>A0A6V8P7P0_9ACTN</name>
<protein>
    <submittedName>
        <fullName evidence="1">Uncharacterized protein</fullName>
    </submittedName>
</protein>
<dbReference type="Proteomes" id="UP000591948">
    <property type="component" value="Unassembled WGS sequence"/>
</dbReference>
<organism evidence="1 2">
    <name type="scientific">Candidatus Hakubella thermalkaliphila</name>
    <dbReference type="NCBI Taxonomy" id="2754717"/>
    <lineage>
        <taxon>Bacteria</taxon>
        <taxon>Bacillati</taxon>
        <taxon>Actinomycetota</taxon>
        <taxon>Actinomycetota incertae sedis</taxon>
        <taxon>Candidatus Hakubellales</taxon>
        <taxon>Candidatus Hakubellaceae</taxon>
        <taxon>Candidatus Hakubella</taxon>
    </lineage>
</organism>
<proteinExistence type="predicted"/>
<comment type="caution">
    <text evidence="1">The sequence shown here is derived from an EMBL/GenBank/DDBJ whole genome shotgun (WGS) entry which is preliminary data.</text>
</comment>
<sequence>KGDSSNERVAVNLTGQGMSVPQDSSANAFQVNRLTYCGLWIKERIGKEVVLSSSSKGISFRVEEDLDLTIGEG</sequence>
<dbReference type="AlphaFoldDB" id="A0A6V8P7P0"/>
<evidence type="ECO:0000313" key="1">
    <source>
        <dbReference type="EMBL" id="GFP28373.1"/>
    </source>
</evidence>
<feature type="non-terminal residue" evidence="1">
    <location>
        <position position="1"/>
    </location>
</feature>
<gene>
    <name evidence="1" type="ORF">HKBW3S33_01788</name>
</gene>
<dbReference type="EMBL" id="BLRY01000195">
    <property type="protein sequence ID" value="GFP28373.1"/>
    <property type="molecule type" value="Genomic_DNA"/>
</dbReference>
<evidence type="ECO:0000313" key="2">
    <source>
        <dbReference type="Proteomes" id="UP000591948"/>
    </source>
</evidence>
<accession>A0A6V8P7P0</accession>